<feature type="domain" description="J" evidence="3">
    <location>
        <begin position="3"/>
        <end position="69"/>
    </location>
</feature>
<feature type="compositionally biased region" description="Basic residues" evidence="2">
    <location>
        <begin position="233"/>
        <end position="245"/>
    </location>
</feature>
<name>A0A814GUH7_9BILA</name>
<dbReference type="InterPro" id="IPR001623">
    <property type="entry name" value="DnaJ_domain"/>
</dbReference>
<organism evidence="5 6">
    <name type="scientific">Rotaria sordida</name>
    <dbReference type="NCBI Taxonomy" id="392033"/>
    <lineage>
        <taxon>Eukaryota</taxon>
        <taxon>Metazoa</taxon>
        <taxon>Spiralia</taxon>
        <taxon>Gnathifera</taxon>
        <taxon>Rotifera</taxon>
        <taxon>Eurotatoria</taxon>
        <taxon>Bdelloidea</taxon>
        <taxon>Philodinida</taxon>
        <taxon>Philodinidae</taxon>
        <taxon>Rotaria</taxon>
    </lineage>
</organism>
<evidence type="ECO:0000313" key="4">
    <source>
        <dbReference type="EMBL" id="CAF0957433.1"/>
    </source>
</evidence>
<dbReference type="Pfam" id="PF00226">
    <property type="entry name" value="DnaJ"/>
    <property type="match status" value="1"/>
</dbReference>
<dbReference type="Proteomes" id="UP000663882">
    <property type="component" value="Unassembled WGS sequence"/>
</dbReference>
<dbReference type="EMBL" id="CAJNOO010000650">
    <property type="protein sequence ID" value="CAF1001296.1"/>
    <property type="molecule type" value="Genomic_DNA"/>
</dbReference>
<dbReference type="GO" id="GO:0051082">
    <property type="term" value="F:unfolded protein binding"/>
    <property type="evidence" value="ECO:0007669"/>
    <property type="project" value="InterPro"/>
</dbReference>
<dbReference type="Gene3D" id="1.10.287.110">
    <property type="entry name" value="DnaJ domain"/>
    <property type="match status" value="1"/>
</dbReference>
<dbReference type="GO" id="GO:0030544">
    <property type="term" value="F:Hsp70 protein binding"/>
    <property type="evidence" value="ECO:0007669"/>
    <property type="project" value="InterPro"/>
</dbReference>
<dbReference type="PRINTS" id="PR00625">
    <property type="entry name" value="JDOMAIN"/>
</dbReference>
<reference evidence="5" key="1">
    <citation type="submission" date="2021-02" db="EMBL/GenBank/DDBJ databases">
        <authorList>
            <person name="Nowell W R."/>
        </authorList>
    </citation>
    <scope>NUCLEOTIDE SEQUENCE</scope>
</reference>
<dbReference type="InterPro" id="IPR043183">
    <property type="entry name" value="DNJB2/6-like"/>
</dbReference>
<evidence type="ECO:0000313" key="6">
    <source>
        <dbReference type="Proteomes" id="UP000663882"/>
    </source>
</evidence>
<dbReference type="InterPro" id="IPR036869">
    <property type="entry name" value="J_dom_sf"/>
</dbReference>
<dbReference type="SUPFAM" id="SSF46565">
    <property type="entry name" value="Chaperone J-domain"/>
    <property type="match status" value="1"/>
</dbReference>
<evidence type="ECO:0000259" key="3">
    <source>
        <dbReference type="PROSITE" id="PS50076"/>
    </source>
</evidence>
<feature type="compositionally biased region" description="Low complexity" evidence="2">
    <location>
        <begin position="209"/>
        <end position="229"/>
    </location>
</feature>
<proteinExistence type="predicted"/>
<keyword evidence="1" id="KW-0143">Chaperone</keyword>
<gene>
    <name evidence="5" type="ORF">RFH988_LOCUS14186</name>
    <name evidence="4" type="ORF">SEV965_LOCUS8579</name>
</gene>
<sequence>MTDFYEILEVEKTATEDEIKRAYRRLALKWHPDKNLTNKAQAEEKFKLISEAYEVLSDSRGRFLYDQLGPSIIYSERTNEELEALFRAVVIDQEFLKVCEEQYRKDANYNQDIILSYINPINQYDYEEIALGDSENQLKGNVVHEINMSVHYDFQYDKNNSDFKFIKRSFNILPERSENLKKRNRFSNLNLSNDIDRFVKMHDYVRHSQQQQQQQQQQQLQQQQQQQQQGTKINHKKKPPLKRRQTLNDQYRRATINEPQQLDSFVLTQLVEQQLEAAHRTTTMNNFKPIKNQPTRIQPTNRAKFVQPPILISKTEEKSSRHRIDHIEFPKTTFARPLHTSFTSYNDKHISQSIQSKRERENLLFLSQQGILSSARGFTLQKIPDYVQSIELLEVPYIQKNGNESRDFKVIGYETFDRRPIPPTSSLRRTKSMKNIKISNEISNNKHSPTIVNNISSPNLSKLTLSLKNMKHDIYHRNETAINNKQVFKENSKEELELTTIAAAAVKDKRRKYDQLGRAGLSNGHGGGGGGGGFSSSNVYGGFSEDFLNRTFHFHNPFDIFEQFMSHFGMDDDFEIWPRHIFSSGFGMHPFADLQRQRRNRDPHSSTSRRAPQQMALFDNFFSPMRMSLFDHDSFAGDFGRNDIGNISSFNISFGGGGSRPISKKTSKSTKMVNGRRVTTTRVEENGQITEIIEEDGQIKSKKINGVLQSIK</sequence>
<dbReference type="EMBL" id="CAJNOU010000320">
    <property type="protein sequence ID" value="CAF0957433.1"/>
    <property type="molecule type" value="Genomic_DNA"/>
</dbReference>
<evidence type="ECO:0000256" key="1">
    <source>
        <dbReference type="ARBA" id="ARBA00023186"/>
    </source>
</evidence>
<dbReference type="PROSITE" id="PS50076">
    <property type="entry name" value="DNAJ_2"/>
    <property type="match status" value="1"/>
</dbReference>
<dbReference type="SMART" id="SM00271">
    <property type="entry name" value="DnaJ"/>
    <property type="match status" value="1"/>
</dbReference>
<dbReference type="PANTHER" id="PTHR45168:SF3">
    <property type="entry name" value="DNAJ HEAT SHOCK PROTEIN FAMILY (HSP40) MEMBER B2"/>
    <property type="match status" value="1"/>
</dbReference>
<dbReference type="PANTHER" id="PTHR45168">
    <property type="entry name" value="DNAJ HOMOLOG SUBFAMILY B MEMBER 2"/>
    <property type="match status" value="1"/>
</dbReference>
<comment type="caution">
    <text evidence="5">The sequence shown here is derived from an EMBL/GenBank/DDBJ whole genome shotgun (WGS) entry which is preliminary data.</text>
</comment>
<accession>A0A814GUH7</accession>
<evidence type="ECO:0000256" key="2">
    <source>
        <dbReference type="SAM" id="MobiDB-lite"/>
    </source>
</evidence>
<feature type="region of interest" description="Disordered" evidence="2">
    <location>
        <begin position="205"/>
        <end position="245"/>
    </location>
</feature>
<dbReference type="OrthoDB" id="10048738at2759"/>
<protein>
    <recommendedName>
        <fullName evidence="3">J domain-containing protein</fullName>
    </recommendedName>
</protein>
<dbReference type="CDD" id="cd06257">
    <property type="entry name" value="DnaJ"/>
    <property type="match status" value="1"/>
</dbReference>
<evidence type="ECO:0000313" key="5">
    <source>
        <dbReference type="EMBL" id="CAF1001296.1"/>
    </source>
</evidence>
<dbReference type="AlphaFoldDB" id="A0A814GUH7"/>
<dbReference type="Proteomes" id="UP000663889">
    <property type="component" value="Unassembled WGS sequence"/>
</dbReference>